<evidence type="ECO:0008006" key="4">
    <source>
        <dbReference type="Google" id="ProtNLM"/>
    </source>
</evidence>
<gene>
    <name evidence="2" type="ORF">Q8F55_001571</name>
</gene>
<protein>
    <recommendedName>
        <fullName evidence="4">Tubby C-terminal domain-containing protein</fullName>
    </recommendedName>
</protein>
<dbReference type="EMBL" id="JBBXJM010000001">
    <property type="protein sequence ID" value="KAL1413788.1"/>
    <property type="molecule type" value="Genomic_DNA"/>
</dbReference>
<dbReference type="InterPro" id="IPR025659">
    <property type="entry name" value="Tubby-like_C"/>
</dbReference>
<comment type="similarity">
    <text evidence="1">Belongs to the LOR family.</text>
</comment>
<dbReference type="Gene3D" id="2.40.160.200">
    <property type="entry name" value="LURP1-related"/>
    <property type="match status" value="1"/>
</dbReference>
<dbReference type="SUPFAM" id="SSF54518">
    <property type="entry name" value="Tubby C-terminal domain-like"/>
    <property type="match status" value="1"/>
</dbReference>
<dbReference type="Pfam" id="PF04525">
    <property type="entry name" value="LOR"/>
    <property type="match status" value="1"/>
</dbReference>
<evidence type="ECO:0000313" key="2">
    <source>
        <dbReference type="EMBL" id="KAL1413788.1"/>
    </source>
</evidence>
<evidence type="ECO:0000313" key="3">
    <source>
        <dbReference type="Proteomes" id="UP001565368"/>
    </source>
</evidence>
<accession>A0ABR3QGD4</accession>
<dbReference type="RefSeq" id="XP_069213732.1">
    <property type="nucleotide sequence ID" value="XM_069350188.1"/>
</dbReference>
<organism evidence="2 3">
    <name type="scientific">Vanrija albida</name>
    <dbReference type="NCBI Taxonomy" id="181172"/>
    <lineage>
        <taxon>Eukaryota</taxon>
        <taxon>Fungi</taxon>
        <taxon>Dikarya</taxon>
        <taxon>Basidiomycota</taxon>
        <taxon>Agaricomycotina</taxon>
        <taxon>Tremellomycetes</taxon>
        <taxon>Trichosporonales</taxon>
        <taxon>Trichosporonaceae</taxon>
        <taxon>Vanrija</taxon>
    </lineage>
</organism>
<sequence>MPVYDPHTVQLLAAVPSMGLYPPLEAHEPVTLYFRDKIFKAHDTDTGVRDSTGAVVLRVRDCAFSRRRRMDITDPEGSPLVTLRCKLATWLGHVVAQDAAGRWLLEARARPSWNGKHLDITYADCGGGERALTLRSDRAGRRADVLLPDGRVVMQLEHKVLGRDALGKNTDTWYLFIAPGVDTVLATTVCLAYDMYKEQQAARRG</sequence>
<evidence type="ECO:0000256" key="1">
    <source>
        <dbReference type="ARBA" id="ARBA00005437"/>
    </source>
</evidence>
<dbReference type="Proteomes" id="UP001565368">
    <property type="component" value="Unassembled WGS sequence"/>
</dbReference>
<reference evidence="2 3" key="1">
    <citation type="submission" date="2023-08" db="EMBL/GenBank/DDBJ databases">
        <title>Annotated Genome Sequence of Vanrija albida AlHP1.</title>
        <authorList>
            <person name="Herzog R."/>
        </authorList>
    </citation>
    <scope>NUCLEOTIDE SEQUENCE [LARGE SCALE GENOMIC DNA]</scope>
    <source>
        <strain evidence="2 3">AlHP1</strain>
    </source>
</reference>
<comment type="caution">
    <text evidence="2">The sequence shown here is derived from an EMBL/GenBank/DDBJ whole genome shotgun (WGS) entry which is preliminary data.</text>
</comment>
<name>A0ABR3QGD4_9TREE</name>
<dbReference type="GeneID" id="95982614"/>
<keyword evidence="3" id="KW-1185">Reference proteome</keyword>
<dbReference type="InterPro" id="IPR038595">
    <property type="entry name" value="LOR_sf"/>
</dbReference>
<proteinExistence type="inferred from homology"/>
<dbReference type="InterPro" id="IPR007612">
    <property type="entry name" value="LOR"/>
</dbReference>